<dbReference type="EMBL" id="WWBZ02000022">
    <property type="protein sequence ID" value="KAF4307570.1"/>
    <property type="molecule type" value="Genomic_DNA"/>
</dbReference>
<keyword evidence="3" id="KW-1185">Reference proteome</keyword>
<evidence type="ECO:0000313" key="2">
    <source>
        <dbReference type="EMBL" id="KAF4307570.1"/>
    </source>
</evidence>
<feature type="transmembrane region" description="Helical" evidence="1">
    <location>
        <begin position="199"/>
        <end position="219"/>
    </location>
</feature>
<protein>
    <recommendedName>
        <fullName evidence="4">Duf1295 domain protein</fullName>
    </recommendedName>
</protein>
<evidence type="ECO:0000313" key="3">
    <source>
        <dbReference type="Proteomes" id="UP000572817"/>
    </source>
</evidence>
<proteinExistence type="predicted"/>
<dbReference type="OrthoDB" id="201504at2759"/>
<organism evidence="2 3">
    <name type="scientific">Botryosphaeria dothidea</name>
    <dbReference type="NCBI Taxonomy" id="55169"/>
    <lineage>
        <taxon>Eukaryota</taxon>
        <taxon>Fungi</taxon>
        <taxon>Dikarya</taxon>
        <taxon>Ascomycota</taxon>
        <taxon>Pezizomycotina</taxon>
        <taxon>Dothideomycetes</taxon>
        <taxon>Dothideomycetes incertae sedis</taxon>
        <taxon>Botryosphaeriales</taxon>
        <taxon>Botryosphaeriaceae</taxon>
        <taxon>Botryosphaeria</taxon>
    </lineage>
</organism>
<dbReference type="PANTHER" id="PTHR32251:SF23">
    <property type="entry name" value="3-OXO-5-ALPHA-STEROID 4-DEHYDROGENASE (DUF1295)"/>
    <property type="match status" value="1"/>
</dbReference>
<evidence type="ECO:0000256" key="1">
    <source>
        <dbReference type="SAM" id="Phobius"/>
    </source>
</evidence>
<sequence length="359" mass="40792">MPLVAASTVLPAIKTLSDCADWSKTVEPFIPQLKTLPQEIAQHVTSLEELKAIYLATNPLIFAFAFSIALAPLFLLASEINRNYSQVDRFWSLLPTVYNAHFALWAYLAGLPTQRLDNVLAFSTLWSIRLTYNYWRKGGYSIGSEDYRWEIIKSKVPAPVFFLFNVTFISTIQSVLLFAVATPTYILLLSSSLSGQGMAMADIVFSRLLIVLVVIEWFADQQQWNYQNAKHQYLRTAVVPPDCNRADLDRGFVTSGLWAYSRHPNFAAEQTVWVVLYQWACFDTNVYMNWTFAGAMSYLLLFQGSTWLTELITAGKYPDYKDYQKQVGKFLPNLFHGGYKPSAVSAQPNGKKKEQKMSK</sequence>
<feature type="transmembrane region" description="Helical" evidence="1">
    <location>
        <begin position="60"/>
        <end position="78"/>
    </location>
</feature>
<dbReference type="Gene3D" id="1.20.120.1630">
    <property type="match status" value="1"/>
</dbReference>
<dbReference type="GO" id="GO:0016020">
    <property type="term" value="C:membrane"/>
    <property type="evidence" value="ECO:0007669"/>
    <property type="project" value="TreeGrafter"/>
</dbReference>
<dbReference type="AlphaFoldDB" id="A0A8H4N3D8"/>
<keyword evidence="1" id="KW-0812">Transmembrane</keyword>
<evidence type="ECO:0008006" key="4">
    <source>
        <dbReference type="Google" id="ProtNLM"/>
    </source>
</evidence>
<keyword evidence="1" id="KW-0472">Membrane</keyword>
<dbReference type="Proteomes" id="UP000572817">
    <property type="component" value="Unassembled WGS sequence"/>
</dbReference>
<reference evidence="2" key="1">
    <citation type="submission" date="2020-04" db="EMBL/GenBank/DDBJ databases">
        <title>Genome Assembly and Annotation of Botryosphaeria dothidea sdau 11-99, a Latent Pathogen of Apple Fruit Ring Rot in China.</title>
        <authorList>
            <person name="Yu C."/>
            <person name="Diao Y."/>
            <person name="Lu Q."/>
            <person name="Zhao J."/>
            <person name="Cui S."/>
            <person name="Peng C."/>
            <person name="He B."/>
            <person name="Liu H."/>
        </authorList>
    </citation>
    <scope>NUCLEOTIDE SEQUENCE [LARGE SCALE GENOMIC DNA]</scope>
    <source>
        <strain evidence="2">Sdau11-99</strain>
    </source>
</reference>
<dbReference type="InterPro" id="IPR010721">
    <property type="entry name" value="UstE-like"/>
</dbReference>
<feature type="transmembrane region" description="Helical" evidence="1">
    <location>
        <begin position="156"/>
        <end position="179"/>
    </location>
</feature>
<dbReference type="Pfam" id="PF06966">
    <property type="entry name" value="DUF1295"/>
    <property type="match status" value="1"/>
</dbReference>
<comment type="caution">
    <text evidence="2">The sequence shown here is derived from an EMBL/GenBank/DDBJ whole genome shotgun (WGS) entry which is preliminary data.</text>
</comment>
<keyword evidence="1" id="KW-1133">Transmembrane helix</keyword>
<dbReference type="PANTHER" id="PTHR32251">
    <property type="entry name" value="3-OXO-5-ALPHA-STEROID 4-DEHYDROGENASE"/>
    <property type="match status" value="1"/>
</dbReference>
<name>A0A8H4N3D8_9PEZI</name>
<accession>A0A8H4N3D8</accession>
<gene>
    <name evidence="2" type="ORF">GTA08_BOTSDO03480</name>
</gene>